<dbReference type="CDD" id="cd20979">
    <property type="entry name" value="IgI_1_hemolin-like"/>
    <property type="match status" value="1"/>
</dbReference>
<organism evidence="11">
    <name type="scientific">Lonomia obliqua</name>
    <name type="common">Moth</name>
    <dbReference type="NCBI Taxonomy" id="304329"/>
    <lineage>
        <taxon>Eukaryota</taxon>
        <taxon>Metazoa</taxon>
        <taxon>Ecdysozoa</taxon>
        <taxon>Arthropoda</taxon>
        <taxon>Hexapoda</taxon>
        <taxon>Insecta</taxon>
        <taxon>Pterygota</taxon>
        <taxon>Neoptera</taxon>
        <taxon>Endopterygota</taxon>
        <taxon>Lepidoptera</taxon>
        <taxon>Glossata</taxon>
        <taxon>Ditrysia</taxon>
        <taxon>Bombycoidea</taxon>
        <taxon>Saturniidae</taxon>
        <taxon>Hemileucinae</taxon>
        <taxon>Lonomia</taxon>
    </lineage>
</organism>
<keyword evidence="4" id="KW-1015">Disulfide bond</keyword>
<keyword evidence="5" id="KW-0325">Glycoprotein</keyword>
<evidence type="ECO:0000256" key="6">
    <source>
        <dbReference type="ARBA" id="ARBA00023319"/>
    </source>
</evidence>
<dbReference type="GO" id="GO:0005886">
    <property type="term" value="C:plasma membrane"/>
    <property type="evidence" value="ECO:0007669"/>
    <property type="project" value="TreeGrafter"/>
</dbReference>
<protein>
    <recommendedName>
        <fullName evidence="8">Hemolin</fullName>
    </recommendedName>
</protein>
<feature type="domain" description="Ig-like" evidence="10">
    <location>
        <begin position="122"/>
        <end position="211"/>
    </location>
</feature>
<dbReference type="InterPro" id="IPR036179">
    <property type="entry name" value="Ig-like_dom_sf"/>
</dbReference>
<dbReference type="SUPFAM" id="SSF48726">
    <property type="entry name" value="Immunoglobulin"/>
    <property type="match status" value="4"/>
</dbReference>
<dbReference type="PROSITE" id="PS50835">
    <property type="entry name" value="IG_LIKE"/>
    <property type="match status" value="4"/>
</dbReference>
<feature type="domain" description="Ig-like" evidence="10">
    <location>
        <begin position="327"/>
        <end position="413"/>
    </location>
</feature>
<evidence type="ECO:0000256" key="3">
    <source>
        <dbReference type="ARBA" id="ARBA00022729"/>
    </source>
</evidence>
<evidence type="ECO:0000259" key="10">
    <source>
        <dbReference type="PROSITE" id="PS50835"/>
    </source>
</evidence>
<dbReference type="SMART" id="SM00408">
    <property type="entry name" value="IGc2"/>
    <property type="match status" value="4"/>
</dbReference>
<evidence type="ECO:0000313" key="11">
    <source>
        <dbReference type="EMBL" id="ABF21072.1"/>
    </source>
</evidence>
<dbReference type="GO" id="GO:0007156">
    <property type="term" value="P:homophilic cell adhesion via plasma membrane adhesion molecules"/>
    <property type="evidence" value="ECO:0007669"/>
    <property type="project" value="TreeGrafter"/>
</dbReference>
<dbReference type="InterPro" id="IPR003599">
    <property type="entry name" value="Ig_sub"/>
</dbReference>
<keyword evidence="6" id="KW-0393">Immunoglobulin domain</keyword>
<dbReference type="PANTHER" id="PTHR45080:SF34">
    <property type="entry name" value="MYOSIN LIGHT CHAIN KINASE, SMOOTH MUSCLE-LIKE"/>
    <property type="match status" value="1"/>
</dbReference>
<dbReference type="InterPro" id="IPR050958">
    <property type="entry name" value="Cell_Adh-Cytoskel_Orgn"/>
</dbReference>
<dbReference type="PANTHER" id="PTHR45080">
    <property type="entry name" value="CONTACTIN 5"/>
    <property type="match status" value="1"/>
</dbReference>
<evidence type="ECO:0000256" key="8">
    <source>
        <dbReference type="ARBA" id="ARBA00068688"/>
    </source>
</evidence>
<comment type="subcellular location">
    <subcellularLocation>
        <location evidence="1">Secreted</location>
    </subcellularLocation>
</comment>
<evidence type="ECO:0000256" key="9">
    <source>
        <dbReference type="SAM" id="SignalP"/>
    </source>
</evidence>
<dbReference type="InterPro" id="IPR013783">
    <property type="entry name" value="Ig-like_fold"/>
</dbReference>
<dbReference type="EMBL" id="DQ479434">
    <property type="protein sequence ID" value="ABF21072.1"/>
    <property type="molecule type" value="mRNA"/>
</dbReference>
<dbReference type="InterPro" id="IPR013098">
    <property type="entry name" value="Ig_I-set"/>
</dbReference>
<accession>Q1HLC1</accession>
<dbReference type="Pfam" id="PF13927">
    <property type="entry name" value="Ig_3"/>
    <property type="match status" value="1"/>
</dbReference>
<feature type="signal peptide" evidence="9">
    <location>
        <begin position="1"/>
        <end position="18"/>
    </location>
</feature>
<evidence type="ECO:0000256" key="4">
    <source>
        <dbReference type="ARBA" id="ARBA00023157"/>
    </source>
</evidence>
<dbReference type="FunFam" id="2.60.40.10:FF:000032">
    <property type="entry name" value="palladin isoform X1"/>
    <property type="match status" value="1"/>
</dbReference>
<dbReference type="Gene3D" id="2.60.40.10">
    <property type="entry name" value="Immunoglobulins"/>
    <property type="match status" value="4"/>
</dbReference>
<dbReference type="InterPro" id="IPR003598">
    <property type="entry name" value="Ig_sub2"/>
</dbReference>
<keyword evidence="3 9" id="KW-0732">Signal</keyword>
<dbReference type="PIRSF" id="PIRSF000615">
    <property type="entry name" value="TyrPK_CSF1-R"/>
    <property type="match status" value="1"/>
</dbReference>
<name>Q1HLC1_LONON</name>
<keyword evidence="2" id="KW-0964">Secreted</keyword>
<dbReference type="SMART" id="SM00409">
    <property type="entry name" value="IG"/>
    <property type="match status" value="4"/>
</dbReference>
<evidence type="ECO:0000256" key="5">
    <source>
        <dbReference type="ARBA" id="ARBA00023180"/>
    </source>
</evidence>
<feature type="domain" description="Ig-like" evidence="10">
    <location>
        <begin position="25"/>
        <end position="112"/>
    </location>
</feature>
<dbReference type="GO" id="GO:0005576">
    <property type="term" value="C:extracellular region"/>
    <property type="evidence" value="ECO:0007669"/>
    <property type="project" value="UniProtKB-SubCell"/>
</dbReference>
<dbReference type="Pfam" id="PF07679">
    <property type="entry name" value="I-set"/>
    <property type="match status" value="2"/>
</dbReference>
<comment type="similarity">
    <text evidence="7">Belongs to the hemolin family.</text>
</comment>
<sequence>MASKSLVVLSACIIIGSAVPVEKLPVLKSQPAEVLFRESQPTVLECIIEGQEEGVKYTWTKEGKDFKWTEHNAAQRTNEGSLVFLSPQPSDEGHYQCFAQTAAGVASSRVISFKRTYLVAEPAKTHEKTPVEGKPFQLDCVIPNAYPKPEIFWKKSLSGADPNADSANLGRRVTPGPDGNLYFTTVEKEDVSDIYKYVCVAKSPAHDGEVRLVEYIIKEVTKDTSGYKGELVPQYLSKDIVAKVGSVTMIYCMYGGKPQGFPDYFKDGKDVNGDAGGRITRHNRTSGKRLLIKETLLEDQGTYTCEESNGVGKPVKHSLKVTVVSAPKYVKSPEKVIIAKQGQDVTIPCQVTGLPAPKVTWTHNAQPLSGGKTTVTESGLIIKGLQKGDKGYYGCRSTNEHGDEYVETLVQVN</sequence>
<evidence type="ECO:0000256" key="7">
    <source>
        <dbReference type="ARBA" id="ARBA00061228"/>
    </source>
</evidence>
<proteinExistence type="evidence at transcript level"/>
<evidence type="ECO:0000256" key="1">
    <source>
        <dbReference type="ARBA" id="ARBA00004613"/>
    </source>
</evidence>
<dbReference type="AlphaFoldDB" id="Q1HLC1"/>
<evidence type="ECO:0000256" key="2">
    <source>
        <dbReference type="ARBA" id="ARBA00022525"/>
    </source>
</evidence>
<dbReference type="InterPro" id="IPR007110">
    <property type="entry name" value="Ig-like_dom"/>
</dbReference>
<feature type="chain" id="PRO_5004190230" description="Hemolin" evidence="9">
    <location>
        <begin position="19"/>
        <end position="413"/>
    </location>
</feature>
<feature type="domain" description="Ig-like" evidence="10">
    <location>
        <begin position="233"/>
        <end position="322"/>
    </location>
</feature>
<dbReference type="CDD" id="cd20978">
    <property type="entry name" value="IgI_4_hemolin-like"/>
    <property type="match status" value="1"/>
</dbReference>
<reference evidence="11" key="1">
    <citation type="submission" date="2006-04" db="EMBL/GenBank/DDBJ databases">
        <title>Hemolin from Lonomia obliqua bristles extract: Complete cDNA.</title>
        <authorList>
            <person name="Flores M.P.A."/>
            <person name="Chudzinski-Tavassi A.M."/>
        </authorList>
    </citation>
    <scope>NUCLEOTIDE SEQUENCE</scope>
    <source>
        <strain evidence="11">390</strain>
        <tissue evidence="11">Bristles</tissue>
    </source>
</reference>